<dbReference type="GeneID" id="17251028"/>
<evidence type="ECO:0000313" key="3">
    <source>
        <dbReference type="Proteomes" id="UP000013827"/>
    </source>
</evidence>
<feature type="region of interest" description="Disordered" evidence="1">
    <location>
        <begin position="40"/>
        <end position="76"/>
    </location>
</feature>
<dbReference type="RefSeq" id="XP_005757314.1">
    <property type="nucleotide sequence ID" value="XM_005757257.1"/>
</dbReference>
<evidence type="ECO:0008006" key="4">
    <source>
        <dbReference type="Google" id="ProtNLM"/>
    </source>
</evidence>
<dbReference type="EnsemblProtists" id="EOD04885">
    <property type="protein sequence ID" value="EOD04885"/>
    <property type="gene ID" value="EMIHUDRAFT_220688"/>
</dbReference>
<dbReference type="HOGENOM" id="CLU_964529_0_0_1"/>
<protein>
    <recommendedName>
        <fullName evidence="4">Zn(2)-C6 fungal-type domain-containing protein</fullName>
    </recommendedName>
</protein>
<dbReference type="AlphaFoldDB" id="A0A0D3I0V0"/>
<accession>A0A0D3I0V0</accession>
<dbReference type="Proteomes" id="UP000013827">
    <property type="component" value="Unassembled WGS sequence"/>
</dbReference>
<organism evidence="2 3">
    <name type="scientific">Emiliania huxleyi (strain CCMP1516)</name>
    <dbReference type="NCBI Taxonomy" id="280463"/>
    <lineage>
        <taxon>Eukaryota</taxon>
        <taxon>Haptista</taxon>
        <taxon>Haptophyta</taxon>
        <taxon>Prymnesiophyceae</taxon>
        <taxon>Isochrysidales</taxon>
        <taxon>Noelaerhabdaceae</taxon>
        <taxon>Emiliania</taxon>
    </lineage>
</organism>
<dbReference type="PaxDb" id="2903-EOD04885"/>
<keyword evidence="3" id="KW-1185">Reference proteome</keyword>
<sequence>MQPEQSKRGRPSVACANCRAARRACDGKFADCAKYVSLPTTASDAAGPSQPASPPPSRPVRSKVSPGGSEHRGAPIALAAEPAYSPEEEMRDRTDRRYDLKQRRTSEEAVVAVGEQLASAGWAADAVIEEDGRTRSGQLDSKQAGGRLMELLVVAFASVSPDAPLSLQLEQAAGSLGQAAVPDLMASKHYEGGMTTAAVASNNGFSFARSRLGCYCSPPPGGSCIHIGWTGQLSLGKDDETADGETTWFATARGPEEKNESTITCGPTTLVKNHYSVPVEWVNLHELNDEFAIFKAWPSEQNRVAATHLLAVPELKWAKEEGGLFYLARSEYDLACGQV</sequence>
<reference evidence="3" key="1">
    <citation type="journal article" date="2013" name="Nature">
        <title>Pan genome of the phytoplankton Emiliania underpins its global distribution.</title>
        <authorList>
            <person name="Read B.A."/>
            <person name="Kegel J."/>
            <person name="Klute M.J."/>
            <person name="Kuo A."/>
            <person name="Lefebvre S.C."/>
            <person name="Maumus F."/>
            <person name="Mayer C."/>
            <person name="Miller J."/>
            <person name="Monier A."/>
            <person name="Salamov A."/>
            <person name="Young J."/>
            <person name="Aguilar M."/>
            <person name="Claverie J.M."/>
            <person name="Frickenhaus S."/>
            <person name="Gonzalez K."/>
            <person name="Herman E.K."/>
            <person name="Lin Y.C."/>
            <person name="Napier J."/>
            <person name="Ogata H."/>
            <person name="Sarno A.F."/>
            <person name="Shmutz J."/>
            <person name="Schroeder D."/>
            <person name="de Vargas C."/>
            <person name="Verret F."/>
            <person name="von Dassow P."/>
            <person name="Valentin K."/>
            <person name="Van de Peer Y."/>
            <person name="Wheeler G."/>
            <person name="Dacks J.B."/>
            <person name="Delwiche C.F."/>
            <person name="Dyhrman S.T."/>
            <person name="Glockner G."/>
            <person name="John U."/>
            <person name="Richards T."/>
            <person name="Worden A.Z."/>
            <person name="Zhang X."/>
            <person name="Grigoriev I.V."/>
            <person name="Allen A.E."/>
            <person name="Bidle K."/>
            <person name="Borodovsky M."/>
            <person name="Bowler C."/>
            <person name="Brownlee C."/>
            <person name="Cock J.M."/>
            <person name="Elias M."/>
            <person name="Gladyshev V.N."/>
            <person name="Groth M."/>
            <person name="Guda C."/>
            <person name="Hadaegh A."/>
            <person name="Iglesias-Rodriguez M.D."/>
            <person name="Jenkins J."/>
            <person name="Jones B.M."/>
            <person name="Lawson T."/>
            <person name="Leese F."/>
            <person name="Lindquist E."/>
            <person name="Lobanov A."/>
            <person name="Lomsadze A."/>
            <person name="Malik S.B."/>
            <person name="Marsh M.E."/>
            <person name="Mackinder L."/>
            <person name="Mock T."/>
            <person name="Mueller-Roeber B."/>
            <person name="Pagarete A."/>
            <person name="Parker M."/>
            <person name="Probert I."/>
            <person name="Quesneville H."/>
            <person name="Raines C."/>
            <person name="Rensing S.A."/>
            <person name="Riano-Pachon D.M."/>
            <person name="Richier S."/>
            <person name="Rokitta S."/>
            <person name="Shiraiwa Y."/>
            <person name="Soanes D.M."/>
            <person name="van der Giezen M."/>
            <person name="Wahlund T.M."/>
            <person name="Williams B."/>
            <person name="Wilson W."/>
            <person name="Wolfe G."/>
            <person name="Wurch L.L."/>
        </authorList>
    </citation>
    <scope>NUCLEOTIDE SEQUENCE</scope>
</reference>
<dbReference type="KEGG" id="ehx:EMIHUDRAFT_220688"/>
<name>A0A0D3I0V0_EMIH1</name>
<proteinExistence type="predicted"/>
<evidence type="ECO:0000256" key="1">
    <source>
        <dbReference type="SAM" id="MobiDB-lite"/>
    </source>
</evidence>
<reference evidence="2" key="2">
    <citation type="submission" date="2024-10" db="UniProtKB">
        <authorList>
            <consortium name="EnsemblProtists"/>
        </authorList>
    </citation>
    <scope>IDENTIFICATION</scope>
</reference>
<evidence type="ECO:0000313" key="2">
    <source>
        <dbReference type="EnsemblProtists" id="EOD04885"/>
    </source>
</evidence>